<accession>A0ABR1R0X3</accession>
<dbReference type="PANTHER" id="PTHR10039">
    <property type="entry name" value="AMELOGENIN"/>
    <property type="match status" value="1"/>
</dbReference>
<name>A0ABR1R0X3_9PEZI</name>
<dbReference type="InterPro" id="IPR056693">
    <property type="entry name" value="DUF7791"/>
</dbReference>
<dbReference type="Pfam" id="PF25053">
    <property type="entry name" value="DUF7791"/>
    <property type="match status" value="1"/>
</dbReference>
<feature type="region of interest" description="Disordered" evidence="2">
    <location>
        <begin position="990"/>
        <end position="1075"/>
    </location>
</feature>
<evidence type="ECO:0000313" key="5">
    <source>
        <dbReference type="EMBL" id="KAK7994586.1"/>
    </source>
</evidence>
<feature type="domain" description="DUF7791" evidence="4">
    <location>
        <begin position="553"/>
        <end position="681"/>
    </location>
</feature>
<feature type="domain" description="Nephrocystin 3-like N-terminal" evidence="3">
    <location>
        <begin position="273"/>
        <end position="443"/>
    </location>
</feature>
<proteinExistence type="predicted"/>
<dbReference type="EMBL" id="JAQQWI010000024">
    <property type="protein sequence ID" value="KAK7994586.1"/>
    <property type="molecule type" value="Genomic_DNA"/>
</dbReference>
<evidence type="ECO:0000256" key="2">
    <source>
        <dbReference type="SAM" id="MobiDB-lite"/>
    </source>
</evidence>
<dbReference type="InterPro" id="IPR056884">
    <property type="entry name" value="NPHP3-like_N"/>
</dbReference>
<keyword evidence="6" id="KW-1185">Reference proteome</keyword>
<dbReference type="InterPro" id="IPR027417">
    <property type="entry name" value="P-loop_NTPase"/>
</dbReference>
<evidence type="ECO:0000259" key="3">
    <source>
        <dbReference type="Pfam" id="PF24883"/>
    </source>
</evidence>
<reference evidence="5 6" key="1">
    <citation type="submission" date="2023-01" db="EMBL/GenBank/DDBJ databases">
        <title>Analysis of 21 Apiospora genomes using comparative genomics revels a genus with tremendous synthesis potential of carbohydrate active enzymes and secondary metabolites.</title>
        <authorList>
            <person name="Sorensen T."/>
        </authorList>
    </citation>
    <scope>NUCLEOTIDE SEQUENCE [LARGE SCALE GENOMIC DNA]</scope>
    <source>
        <strain evidence="5 6">CBS 20057</strain>
    </source>
</reference>
<organism evidence="5 6">
    <name type="scientific">Apiospora marii</name>
    <dbReference type="NCBI Taxonomy" id="335849"/>
    <lineage>
        <taxon>Eukaryota</taxon>
        <taxon>Fungi</taxon>
        <taxon>Dikarya</taxon>
        <taxon>Ascomycota</taxon>
        <taxon>Pezizomycotina</taxon>
        <taxon>Sordariomycetes</taxon>
        <taxon>Xylariomycetidae</taxon>
        <taxon>Amphisphaeriales</taxon>
        <taxon>Apiosporaceae</taxon>
        <taxon>Apiospora</taxon>
    </lineage>
</organism>
<evidence type="ECO:0000313" key="6">
    <source>
        <dbReference type="Proteomes" id="UP001396898"/>
    </source>
</evidence>
<dbReference type="SUPFAM" id="SSF52540">
    <property type="entry name" value="P-loop containing nucleoside triphosphate hydrolases"/>
    <property type="match status" value="1"/>
</dbReference>
<sequence length="1075" mass="122270">MDPLSAVSLAGTVISFVDFSLKLASKATKMYSSENGSSEEDSNLETICATLSECSAKLSTATSRGGNQLPRSRSRIQDLAQACQTDCAAMLRILNKLKEARKFDPGDSTFERRAKALRGALKAVFKDPELKSIEARLQRTQSTLTLELCTISSTYHERHSRHLEELKRTSAEYQTHHTEQLEEIHSILYNLQRIHTATNASLADGKLHHDDVLGLEEHMSRLSIATHDMAYQQEIIKRLDFESFRFRQHGISEAHKGTYCWALHEGKRAECQERLEKWLAADIGSGAFWVSGKPGSGKSTFMKYVARSDQTMSKLGRWAQGHRVIIASHYFWSRGLPMQRSQQGLLQTLLLDIFRQYPHLISQVFNDDAGSSSQRTDAAKRIDWDVPRLRSTLMDLTSGKAPGVKFCIFIDGLDEFDGDHVDMGQYLLELSKSSLVKLCVSSRPLNVFEDAFGNNQSTKLHMHELNEADILKYTRSRLFEHPRWNLLLIQRADACSLVGEIAERSRGVFLWVFLVTGMLREGLTNDDNFTDLCKRLSSFPSDLHDFFQNIIGSVDPVYQERTAGFLRLARVAIEPLETLIYYFHDVQYDDQDRAPHQYSNFGGLDEDYKKSLQKYTLRRINAYCRGLLEYRNGKVGFLHRSVADFLDTPEMIRLLAENSRAELDPQLSILDCIASLLETQRHEHNLFSNNLQMSMTYAALVERRGDGSSGMAYILLDKIYGYLPLPRSVIPFTRSNFIKLAMKTHLIGYIHICLQRNPAYCDDLDSHVINVVLELPASSMKERLLDMVFKHEQRRDTADALRPSRVTKAWTTYIKTVTMGLTGNPGTPWRQMLEDQRIPRMFLEHGADPNAVITVKNDSRNQHSTAWVEMLRPAFRHRLEERSRQKCLAMMDTLIHHGAQFWERPMGAQIYSLIMNELHKRGLNRKDQKISPGMDQLFSSGREFTANVMARLLPGADWDISRFWPAIEMYLGAELFETMRARCVAATNGRAHPKSLVKASRSRSTSPSDMPARKRRRQLPGNDARQGGQKRLLTTPSVQNYYVISDSDDDGRKPAIKSTGTGTANDPLSIDDDSD</sequence>
<feature type="compositionally biased region" description="Polar residues" evidence="2">
    <location>
        <begin position="1032"/>
        <end position="1042"/>
    </location>
</feature>
<gene>
    <name evidence="5" type="ORF">PG991_016174</name>
</gene>
<dbReference type="Pfam" id="PF24883">
    <property type="entry name" value="NPHP3_N"/>
    <property type="match status" value="1"/>
</dbReference>
<dbReference type="PANTHER" id="PTHR10039:SF5">
    <property type="entry name" value="NACHT DOMAIN-CONTAINING PROTEIN"/>
    <property type="match status" value="1"/>
</dbReference>
<evidence type="ECO:0000256" key="1">
    <source>
        <dbReference type="ARBA" id="ARBA00022737"/>
    </source>
</evidence>
<comment type="caution">
    <text evidence="5">The sequence shown here is derived from an EMBL/GenBank/DDBJ whole genome shotgun (WGS) entry which is preliminary data.</text>
</comment>
<dbReference type="Proteomes" id="UP001396898">
    <property type="component" value="Unassembled WGS sequence"/>
</dbReference>
<keyword evidence="1" id="KW-0677">Repeat</keyword>
<protein>
    <submittedName>
        <fullName evidence="5">DNA damage-inducible protein 1</fullName>
    </submittedName>
</protein>
<evidence type="ECO:0000259" key="4">
    <source>
        <dbReference type="Pfam" id="PF25053"/>
    </source>
</evidence>
<dbReference type="Gene3D" id="3.40.50.300">
    <property type="entry name" value="P-loop containing nucleotide triphosphate hydrolases"/>
    <property type="match status" value="1"/>
</dbReference>